<keyword evidence="4" id="KW-1185">Reference proteome</keyword>
<dbReference type="GO" id="GO:0016020">
    <property type="term" value="C:membrane"/>
    <property type="evidence" value="ECO:0007669"/>
    <property type="project" value="TreeGrafter"/>
</dbReference>
<dbReference type="SMART" id="SM01065">
    <property type="entry name" value="CBM_2"/>
    <property type="match status" value="1"/>
</dbReference>
<sequence>MMEALTSSLTKIFAKCDFEKALLCMRSAATSRSGIGFLQSPPIRLTLSLAASIRCRAIHSLPLSKSQVELEVETPESGLQGIDPSKTVHLKFQLQMDCQFGERFLVVGDDPILGSWNPSDAVPMMWSDDNKWSVELDMPVDKPIQYKFLLRKITGDVVWQPGPDRTFHPWEAKSVVTVHEDWENAAAQRISEEQIVHFDDEEAPFINKGTSYLDEELLPGVVVSDHGAAAADDRQLLNVDDIAFENDYALTDANKTDEVEDRNVERRENRRKIDESDEDDAEDEGTLLVHEHGTVLVPGLSVRPSEAAPVEELQKSFLSDATLGADAANGHNLRDIQF</sequence>
<dbReference type="SUPFAM" id="SSF49452">
    <property type="entry name" value="Starch-binding domain-like"/>
    <property type="match status" value="1"/>
</dbReference>
<name>A0AAD3P5T7_NEPGR</name>
<dbReference type="GO" id="GO:2001070">
    <property type="term" value="F:starch binding"/>
    <property type="evidence" value="ECO:0007669"/>
    <property type="project" value="InterPro"/>
</dbReference>
<accession>A0AAD3P5T7</accession>
<dbReference type="PROSITE" id="PS51166">
    <property type="entry name" value="CBM20"/>
    <property type="match status" value="1"/>
</dbReference>
<feature type="compositionally biased region" description="Acidic residues" evidence="1">
    <location>
        <begin position="275"/>
        <end position="284"/>
    </location>
</feature>
<reference evidence="3" key="1">
    <citation type="submission" date="2023-05" db="EMBL/GenBank/DDBJ databases">
        <title>Nepenthes gracilis genome sequencing.</title>
        <authorList>
            <person name="Fukushima K."/>
        </authorList>
    </citation>
    <scope>NUCLEOTIDE SEQUENCE</scope>
    <source>
        <strain evidence="3">SING2019-196</strain>
    </source>
</reference>
<feature type="domain" description="CBM20" evidence="2">
    <location>
        <begin position="82"/>
        <end position="184"/>
    </location>
</feature>
<gene>
    <name evidence="3" type="ORF">Nepgr_000168</name>
</gene>
<dbReference type="InterPro" id="IPR013784">
    <property type="entry name" value="Carb-bd-like_fold"/>
</dbReference>
<evidence type="ECO:0000259" key="2">
    <source>
        <dbReference type="PROSITE" id="PS51166"/>
    </source>
</evidence>
<dbReference type="CDD" id="cd05467">
    <property type="entry name" value="CBM20"/>
    <property type="match status" value="1"/>
</dbReference>
<dbReference type="Pfam" id="PF00686">
    <property type="entry name" value="CBM_20"/>
    <property type="match status" value="1"/>
</dbReference>
<dbReference type="Gene3D" id="2.60.40.10">
    <property type="entry name" value="Immunoglobulins"/>
    <property type="match status" value="1"/>
</dbReference>
<dbReference type="InterPro" id="IPR013783">
    <property type="entry name" value="Ig-like_fold"/>
</dbReference>
<organism evidence="3 4">
    <name type="scientific">Nepenthes gracilis</name>
    <name type="common">Slender pitcher plant</name>
    <dbReference type="NCBI Taxonomy" id="150966"/>
    <lineage>
        <taxon>Eukaryota</taxon>
        <taxon>Viridiplantae</taxon>
        <taxon>Streptophyta</taxon>
        <taxon>Embryophyta</taxon>
        <taxon>Tracheophyta</taxon>
        <taxon>Spermatophyta</taxon>
        <taxon>Magnoliopsida</taxon>
        <taxon>eudicotyledons</taxon>
        <taxon>Gunneridae</taxon>
        <taxon>Pentapetalae</taxon>
        <taxon>Caryophyllales</taxon>
        <taxon>Nepenthaceae</taxon>
        <taxon>Nepenthes</taxon>
    </lineage>
</organism>
<comment type="caution">
    <text evidence="3">The sequence shown here is derived from an EMBL/GenBank/DDBJ whole genome shotgun (WGS) entry which is preliminary data.</text>
</comment>
<dbReference type="InterPro" id="IPR002044">
    <property type="entry name" value="CBM20"/>
</dbReference>
<feature type="compositionally biased region" description="Basic and acidic residues" evidence="1">
    <location>
        <begin position="255"/>
        <end position="274"/>
    </location>
</feature>
<dbReference type="FunFam" id="2.60.40.10:FF:000552">
    <property type="entry name" value="Related to glucoamylase"/>
    <property type="match status" value="1"/>
</dbReference>
<dbReference type="PANTHER" id="PTHR15048">
    <property type="entry name" value="STARCH-BINDING DOMAIN-CONTAINING PROTEIN 1"/>
    <property type="match status" value="1"/>
</dbReference>
<evidence type="ECO:0000313" key="3">
    <source>
        <dbReference type="EMBL" id="GMG98328.1"/>
    </source>
</evidence>
<dbReference type="EMBL" id="BSYO01000001">
    <property type="protein sequence ID" value="GMG98328.1"/>
    <property type="molecule type" value="Genomic_DNA"/>
</dbReference>
<protein>
    <recommendedName>
        <fullName evidence="2">CBM20 domain-containing protein</fullName>
    </recommendedName>
</protein>
<evidence type="ECO:0000313" key="4">
    <source>
        <dbReference type="Proteomes" id="UP001279734"/>
    </source>
</evidence>
<evidence type="ECO:0000256" key="1">
    <source>
        <dbReference type="SAM" id="MobiDB-lite"/>
    </source>
</evidence>
<dbReference type="Proteomes" id="UP001279734">
    <property type="component" value="Unassembled WGS sequence"/>
</dbReference>
<feature type="region of interest" description="Disordered" evidence="1">
    <location>
        <begin position="255"/>
        <end position="284"/>
    </location>
</feature>
<proteinExistence type="predicted"/>
<dbReference type="PANTHER" id="PTHR15048:SF0">
    <property type="entry name" value="STARCH-BINDING DOMAIN-CONTAINING PROTEIN 1"/>
    <property type="match status" value="1"/>
</dbReference>
<dbReference type="AlphaFoldDB" id="A0AAD3P5T7"/>